<dbReference type="Gene3D" id="3.90.550.10">
    <property type="entry name" value="Spore Coat Polysaccharide Biosynthesis Protein SpsA, Chain A"/>
    <property type="match status" value="1"/>
</dbReference>
<dbReference type="GO" id="GO:0050518">
    <property type="term" value="F:2-C-methyl-D-erythritol 4-phosphate cytidylyltransferase activity"/>
    <property type="evidence" value="ECO:0007669"/>
    <property type="project" value="UniProtKB-EC"/>
</dbReference>
<dbReference type="Proteomes" id="UP000310263">
    <property type="component" value="Unassembled WGS sequence"/>
</dbReference>
<evidence type="ECO:0000313" key="4">
    <source>
        <dbReference type="Proteomes" id="UP000310263"/>
    </source>
</evidence>
<dbReference type="OrthoDB" id="9802561at2"/>
<dbReference type="InterPro" id="IPR034683">
    <property type="entry name" value="IspD/TarI"/>
</dbReference>
<organism evidence="3 4">
    <name type="scientific">Muricaecibacterium torontonense</name>
    <dbReference type="NCBI Taxonomy" id="3032871"/>
    <lineage>
        <taxon>Bacteria</taxon>
        <taxon>Bacillati</taxon>
        <taxon>Actinomycetota</taxon>
        <taxon>Coriobacteriia</taxon>
        <taxon>Coriobacteriales</taxon>
        <taxon>Atopobiaceae</taxon>
        <taxon>Muricaecibacterium</taxon>
    </lineage>
</organism>
<dbReference type="InterPro" id="IPR001228">
    <property type="entry name" value="IspD"/>
</dbReference>
<dbReference type="PANTHER" id="PTHR32125">
    <property type="entry name" value="2-C-METHYL-D-ERYTHRITOL 4-PHOSPHATE CYTIDYLYLTRANSFERASE, CHLOROPLASTIC"/>
    <property type="match status" value="1"/>
</dbReference>
<dbReference type="AlphaFoldDB" id="A0A4V6RED5"/>
<evidence type="ECO:0000256" key="2">
    <source>
        <dbReference type="ARBA" id="ARBA00022695"/>
    </source>
</evidence>
<evidence type="ECO:0000256" key="1">
    <source>
        <dbReference type="ARBA" id="ARBA00022679"/>
    </source>
</evidence>
<dbReference type="EC" id="2.7.7.60" evidence="3"/>
<gene>
    <name evidence="3" type="primary">ispD</name>
    <name evidence="3" type="ORF">E5334_04275</name>
</gene>
<dbReference type="CDD" id="cd02516">
    <property type="entry name" value="CDP-ME_synthetase"/>
    <property type="match status" value="1"/>
</dbReference>
<proteinExistence type="predicted"/>
<keyword evidence="4" id="KW-1185">Reference proteome</keyword>
<dbReference type="InterPro" id="IPR050088">
    <property type="entry name" value="IspD/TarI_cytidylyltransf_bact"/>
</dbReference>
<dbReference type="RefSeq" id="WP_136012360.1">
    <property type="nucleotide sequence ID" value="NZ_SRYE01000002.1"/>
</dbReference>
<dbReference type="Pfam" id="PF01128">
    <property type="entry name" value="IspD"/>
    <property type="match status" value="1"/>
</dbReference>
<protein>
    <submittedName>
        <fullName evidence="3">2-C-methyl-D-erythritol 4-phosphate cytidylyltransferase</fullName>
        <ecNumber evidence="3">2.7.7.60</ecNumber>
    </submittedName>
</protein>
<comment type="caution">
    <text evidence="3">The sequence shown here is derived from an EMBL/GenBank/DDBJ whole genome shotgun (WGS) entry which is preliminary data.</text>
</comment>
<accession>A0A4V6RED5</accession>
<reference evidence="3 4" key="1">
    <citation type="submission" date="2019-04" db="EMBL/GenBank/DDBJ databases">
        <title>Microbes associate with the intestines of laboratory mice.</title>
        <authorList>
            <person name="Navarre W."/>
            <person name="Wong E."/>
            <person name="Huang K."/>
            <person name="Tropini C."/>
            <person name="Ng K."/>
            <person name="Yu B."/>
        </authorList>
    </citation>
    <scope>NUCLEOTIDE SEQUENCE [LARGE SCALE GENOMIC DNA]</scope>
    <source>
        <strain evidence="3 4">NM07_P-09</strain>
    </source>
</reference>
<keyword evidence="2 3" id="KW-0548">Nucleotidyltransferase</keyword>
<dbReference type="InterPro" id="IPR029044">
    <property type="entry name" value="Nucleotide-diphossugar_trans"/>
</dbReference>
<evidence type="ECO:0000313" key="3">
    <source>
        <dbReference type="EMBL" id="TGY62630.1"/>
    </source>
</evidence>
<dbReference type="GO" id="GO:0008299">
    <property type="term" value="P:isoprenoid biosynthetic process"/>
    <property type="evidence" value="ECO:0007669"/>
    <property type="project" value="InterPro"/>
</dbReference>
<dbReference type="SUPFAM" id="SSF53448">
    <property type="entry name" value="Nucleotide-diphospho-sugar transferases"/>
    <property type="match status" value="1"/>
</dbReference>
<dbReference type="NCBIfam" id="TIGR00453">
    <property type="entry name" value="ispD"/>
    <property type="match status" value="1"/>
</dbReference>
<dbReference type="EMBL" id="SRYE01000002">
    <property type="protein sequence ID" value="TGY62630.1"/>
    <property type="molecule type" value="Genomic_DNA"/>
</dbReference>
<keyword evidence="1 3" id="KW-0808">Transferase</keyword>
<dbReference type="PANTHER" id="PTHR32125:SF4">
    <property type="entry name" value="2-C-METHYL-D-ERYTHRITOL 4-PHOSPHATE CYTIDYLYLTRANSFERASE, CHLOROPLASTIC"/>
    <property type="match status" value="1"/>
</dbReference>
<name>A0A4V6RED5_9ACTN</name>
<sequence>MGLCQTAPSACHLKVCGAQSDVAVVIVAGGSGERFGDPRGKALVPIAGRPLVAWSLLAADKAQSTLSLTLVCRPQDRLAMVEAVAALDLSHPVTLVDGGATRQESCQAGIMCVSPQIPFISVQDGARPLTTPETFDAVARRVRQDENLAGAIAGWPVTDTIKRAHDGIIESTQDRSCLWSAQTPQLFRAPLLREAYRQAAYHRLSVTDDASVVEAMGLSVALVSAQRINPKLTVPDDFAFIEAELGARSLRGVC</sequence>